<dbReference type="PANTHER" id="PTHR23334:SF74">
    <property type="entry name" value="BZIP TRANSCRIPTION FACTOR 8"/>
    <property type="match status" value="1"/>
</dbReference>
<dbReference type="InterPro" id="IPR004827">
    <property type="entry name" value="bZIP"/>
</dbReference>
<comment type="caution">
    <text evidence="3">The sequence shown here is derived from an EMBL/GenBank/DDBJ whole genome shotgun (WGS) entry which is preliminary data.</text>
</comment>
<evidence type="ECO:0000256" key="1">
    <source>
        <dbReference type="SAM" id="MobiDB-lite"/>
    </source>
</evidence>
<dbReference type="InterPro" id="IPR031106">
    <property type="entry name" value="C/EBP"/>
</dbReference>
<dbReference type="PROSITE" id="PS50217">
    <property type="entry name" value="BZIP"/>
    <property type="match status" value="1"/>
</dbReference>
<dbReference type="OrthoDB" id="6624782at2759"/>
<reference evidence="3 4" key="1">
    <citation type="submission" date="2020-04" db="EMBL/GenBank/DDBJ databases">
        <authorList>
            <person name="Laetsch R D."/>
            <person name="Stevens L."/>
            <person name="Kumar S."/>
            <person name="Blaxter L. M."/>
        </authorList>
    </citation>
    <scope>NUCLEOTIDE SEQUENCE [LARGE SCALE GENOMIC DNA]</scope>
</reference>
<evidence type="ECO:0000313" key="4">
    <source>
        <dbReference type="Proteomes" id="UP000494206"/>
    </source>
</evidence>
<sequence length="170" mass="20070">MIPATAPYGMPPFDASYFNYAAYPLNQMYPQPNYCPDYSKSDSNSDESMSDNKVDHKLSPKYREKRIKNNEAAKKSRLNRKQRENELRECNAKLKADNDELRKMVMELKRELEAERAHRFNEQMVPNCDENKYLPLRDVTNQQPTTHMQPMNPNAQMMNPDHMQFPYKSL</sequence>
<gene>
    <name evidence="3" type="ORF">CBOVIS_LOCUS4816</name>
</gene>
<dbReference type="Proteomes" id="UP000494206">
    <property type="component" value="Unassembled WGS sequence"/>
</dbReference>
<keyword evidence="4" id="KW-1185">Reference proteome</keyword>
<dbReference type="EMBL" id="CADEPM010000003">
    <property type="protein sequence ID" value="CAB3402166.1"/>
    <property type="molecule type" value="Genomic_DNA"/>
</dbReference>
<dbReference type="GO" id="GO:0000981">
    <property type="term" value="F:DNA-binding transcription factor activity, RNA polymerase II-specific"/>
    <property type="evidence" value="ECO:0007669"/>
    <property type="project" value="TreeGrafter"/>
</dbReference>
<dbReference type="GO" id="GO:0000978">
    <property type="term" value="F:RNA polymerase II cis-regulatory region sequence-specific DNA binding"/>
    <property type="evidence" value="ECO:0007669"/>
    <property type="project" value="TreeGrafter"/>
</dbReference>
<proteinExistence type="predicted"/>
<name>A0A8S1EMZ4_9PELO</name>
<protein>
    <recommendedName>
        <fullName evidence="2">BZIP domain-containing protein</fullName>
    </recommendedName>
</protein>
<dbReference type="Pfam" id="PF07716">
    <property type="entry name" value="bZIP_2"/>
    <property type="match status" value="1"/>
</dbReference>
<dbReference type="InterPro" id="IPR046347">
    <property type="entry name" value="bZIP_sf"/>
</dbReference>
<feature type="domain" description="BZIP" evidence="2">
    <location>
        <begin position="59"/>
        <end position="113"/>
    </location>
</feature>
<evidence type="ECO:0000313" key="3">
    <source>
        <dbReference type="EMBL" id="CAB3402166.1"/>
    </source>
</evidence>
<organism evidence="3 4">
    <name type="scientific">Caenorhabditis bovis</name>
    <dbReference type="NCBI Taxonomy" id="2654633"/>
    <lineage>
        <taxon>Eukaryota</taxon>
        <taxon>Metazoa</taxon>
        <taxon>Ecdysozoa</taxon>
        <taxon>Nematoda</taxon>
        <taxon>Chromadorea</taxon>
        <taxon>Rhabditida</taxon>
        <taxon>Rhabditina</taxon>
        <taxon>Rhabditomorpha</taxon>
        <taxon>Rhabditoidea</taxon>
        <taxon>Rhabditidae</taxon>
        <taxon>Peloderinae</taxon>
        <taxon>Caenorhabditis</taxon>
    </lineage>
</organism>
<feature type="region of interest" description="Disordered" evidence="1">
    <location>
        <begin position="34"/>
        <end position="86"/>
    </location>
</feature>
<dbReference type="GO" id="GO:0006351">
    <property type="term" value="P:DNA-templated transcription"/>
    <property type="evidence" value="ECO:0007669"/>
    <property type="project" value="InterPro"/>
</dbReference>
<dbReference type="Gene3D" id="1.20.5.170">
    <property type="match status" value="1"/>
</dbReference>
<dbReference type="SUPFAM" id="SSF57959">
    <property type="entry name" value="Leucine zipper domain"/>
    <property type="match status" value="1"/>
</dbReference>
<accession>A0A8S1EMZ4</accession>
<dbReference type="AlphaFoldDB" id="A0A8S1EMZ4"/>
<dbReference type="PANTHER" id="PTHR23334">
    <property type="entry name" value="CCAAT/ENHANCER BINDING PROTEIN"/>
    <property type="match status" value="1"/>
</dbReference>
<feature type="compositionally biased region" description="Basic and acidic residues" evidence="1">
    <location>
        <begin position="50"/>
        <end position="74"/>
    </location>
</feature>
<dbReference type="CDD" id="cd14813">
    <property type="entry name" value="bZIP_BmCbz-like"/>
    <property type="match status" value="1"/>
</dbReference>
<evidence type="ECO:0000259" key="2">
    <source>
        <dbReference type="PROSITE" id="PS50217"/>
    </source>
</evidence>